<feature type="chain" id="PRO_5010287507" description="Flagellar hook protein FlgE D2 domain-containing protein" evidence="1">
    <location>
        <begin position="26"/>
        <end position="189"/>
    </location>
</feature>
<dbReference type="RefSeq" id="WP_070986075.1">
    <property type="nucleotide sequence ID" value="NZ_MKJU01000027.1"/>
</dbReference>
<organism evidence="3 4">
    <name type="scientific">Pseudoalteromonas amylolytica</name>
    <dbReference type="NCBI Taxonomy" id="1859457"/>
    <lineage>
        <taxon>Bacteria</taxon>
        <taxon>Pseudomonadati</taxon>
        <taxon>Pseudomonadota</taxon>
        <taxon>Gammaproteobacteria</taxon>
        <taxon>Alteromonadales</taxon>
        <taxon>Pseudoalteromonadaceae</taxon>
        <taxon>Pseudoalteromonas</taxon>
    </lineage>
</organism>
<dbReference type="InterPro" id="IPR037058">
    <property type="entry name" value="Falgellar_hook_FlgE_sf"/>
</dbReference>
<dbReference type="Proteomes" id="UP000179786">
    <property type="component" value="Unassembled WGS sequence"/>
</dbReference>
<accession>A0A1S1MUC2</accession>
<proteinExistence type="predicted"/>
<evidence type="ECO:0000313" key="3">
    <source>
        <dbReference type="EMBL" id="OHU90109.1"/>
    </source>
</evidence>
<keyword evidence="1" id="KW-0732">Signal</keyword>
<sequence length="189" mass="20812">MKKLLLPLFMVVATAAFESASSAQASDVKMLEKGTSVNLSFGTSKVKLGLNLPSGRFEPILDTQNFTPDDVFSYNASTAAYVCTRGGTQQLLQIYLLRVDSLKWDAYFSLDGELVNIEEGALGGSGVNKASIEFDANGEFVRQIPYILNTVTIHAPRLKQKIEFDFYSSETTSFDAYFEVKNFAVNGCR</sequence>
<reference evidence="3 4" key="1">
    <citation type="submission" date="2016-09" db="EMBL/GenBank/DDBJ databases">
        <title>Pseudoalteromonas amylolytica sp. nov., isolated from the surface seawater.</title>
        <authorList>
            <person name="Wu Y.-H."/>
            <person name="Cheng H."/>
            <person name="Jin X.-B."/>
            <person name="Wang C.-S."/>
            <person name="Xu X.-W."/>
        </authorList>
    </citation>
    <scope>NUCLEOTIDE SEQUENCE [LARGE SCALE GENOMIC DNA]</scope>
    <source>
        <strain evidence="3 4">JW1</strain>
    </source>
</reference>
<dbReference type="SUPFAM" id="SSF117143">
    <property type="entry name" value="Flagellar hook protein flgE"/>
    <property type="match status" value="1"/>
</dbReference>
<dbReference type="Gene3D" id="2.60.98.20">
    <property type="entry name" value="Flagellar hook protein FlgE"/>
    <property type="match status" value="1"/>
</dbReference>
<gene>
    <name evidence="3" type="ORF">BET10_15155</name>
</gene>
<keyword evidence="4" id="KW-1185">Reference proteome</keyword>
<name>A0A1S1MUC2_9GAMM</name>
<dbReference type="OrthoDB" id="6402157at2"/>
<comment type="caution">
    <text evidence="3">The sequence shown here is derived from an EMBL/GenBank/DDBJ whole genome shotgun (WGS) entry which is preliminary data.</text>
</comment>
<dbReference type="AlphaFoldDB" id="A0A1S1MUC2"/>
<feature type="signal peptide" evidence="1">
    <location>
        <begin position="1"/>
        <end position="25"/>
    </location>
</feature>
<dbReference type="InterPro" id="IPR037925">
    <property type="entry name" value="FlgE/F/G-like"/>
</dbReference>
<protein>
    <recommendedName>
        <fullName evidence="2">Flagellar hook protein FlgE D2 domain-containing protein</fullName>
    </recommendedName>
</protein>
<feature type="domain" description="Flagellar hook protein FlgE D2" evidence="2">
    <location>
        <begin position="52"/>
        <end position="187"/>
    </location>
</feature>
<dbReference type="EMBL" id="MKJU01000027">
    <property type="protein sequence ID" value="OHU90109.1"/>
    <property type="molecule type" value="Genomic_DNA"/>
</dbReference>
<dbReference type="InterPro" id="IPR011491">
    <property type="entry name" value="FlgE_D2"/>
</dbReference>
<evidence type="ECO:0000259" key="2">
    <source>
        <dbReference type="Pfam" id="PF07559"/>
    </source>
</evidence>
<evidence type="ECO:0000256" key="1">
    <source>
        <dbReference type="SAM" id="SignalP"/>
    </source>
</evidence>
<evidence type="ECO:0000313" key="4">
    <source>
        <dbReference type="Proteomes" id="UP000179786"/>
    </source>
</evidence>
<dbReference type="Pfam" id="PF07559">
    <property type="entry name" value="FlgE_D2"/>
    <property type="match status" value="1"/>
</dbReference>
<dbReference type="STRING" id="1859457.BET10_15155"/>